<gene>
    <name evidence="1" type="ORF">TBIB3V08_LOCUS8756</name>
</gene>
<protein>
    <submittedName>
        <fullName evidence="1">Uncharacterized protein</fullName>
    </submittedName>
</protein>
<evidence type="ECO:0000313" key="1">
    <source>
        <dbReference type="EMBL" id="CAD7446425.1"/>
    </source>
</evidence>
<organism evidence="1">
    <name type="scientific">Timema bartmani</name>
    <dbReference type="NCBI Taxonomy" id="61472"/>
    <lineage>
        <taxon>Eukaryota</taxon>
        <taxon>Metazoa</taxon>
        <taxon>Ecdysozoa</taxon>
        <taxon>Arthropoda</taxon>
        <taxon>Hexapoda</taxon>
        <taxon>Insecta</taxon>
        <taxon>Pterygota</taxon>
        <taxon>Neoptera</taxon>
        <taxon>Polyneoptera</taxon>
        <taxon>Phasmatodea</taxon>
        <taxon>Timematodea</taxon>
        <taxon>Timematoidea</taxon>
        <taxon>Timematidae</taxon>
        <taxon>Timema</taxon>
    </lineage>
</organism>
<proteinExistence type="predicted"/>
<dbReference type="EMBL" id="OD568002">
    <property type="protein sequence ID" value="CAD7446425.1"/>
    <property type="molecule type" value="Genomic_DNA"/>
</dbReference>
<name>A0A7R9F461_9NEOP</name>
<reference evidence="1" key="1">
    <citation type="submission" date="2020-11" db="EMBL/GenBank/DDBJ databases">
        <authorList>
            <person name="Tran Van P."/>
        </authorList>
    </citation>
    <scope>NUCLEOTIDE SEQUENCE</scope>
</reference>
<dbReference type="AlphaFoldDB" id="A0A7R9F461"/>
<accession>A0A7R9F461</accession>
<sequence length="252" mass="28606">MTMNEVKNKKASTPSSFLSYSVKYLLHDIGANIEGSRHSFYNQYFTQNNTYNWKEVSTLIGNIPDDLNVLEQKSAWFEQIIFKLWPLFEATMAVLKEASPVTLQQFWNLCKWTNKNQEIKEQYRVLLGGRPTAVLETMLFLTALIEHSLGKSCELWVLNRPFIPTWMLNVHRMNTIVARLGMASKARWPALKFPIIPSRSLLFLLLLLGFSQQPPVLPPGLTSLALMLLGAVRITSPPTGSRSNGDTTWTGC</sequence>